<keyword evidence="1" id="KW-0472">Membrane</keyword>
<feature type="transmembrane region" description="Helical" evidence="1">
    <location>
        <begin position="109"/>
        <end position="130"/>
    </location>
</feature>
<accession>A0ABM9L8T1</accession>
<dbReference type="RefSeq" id="WP_308480532.1">
    <property type="nucleotide sequence ID" value="NZ_OY726397.1"/>
</dbReference>
<proteinExistence type="predicted"/>
<evidence type="ECO:0008006" key="4">
    <source>
        <dbReference type="Google" id="ProtNLM"/>
    </source>
</evidence>
<dbReference type="Proteomes" id="UP001190465">
    <property type="component" value="Chromosome"/>
</dbReference>
<reference evidence="2 3" key="1">
    <citation type="submission" date="2023-08" db="EMBL/GenBank/DDBJ databases">
        <authorList>
            <person name="Folkvardsen B D."/>
            <person name="Norman A."/>
        </authorList>
    </citation>
    <scope>NUCLEOTIDE SEQUENCE [LARGE SCALE GENOMIC DNA]</scope>
    <source>
        <strain evidence="2 3">Mu0053</strain>
    </source>
</reference>
<keyword evidence="3" id="KW-1185">Reference proteome</keyword>
<name>A0ABM9L8T1_9MYCO</name>
<evidence type="ECO:0000313" key="3">
    <source>
        <dbReference type="Proteomes" id="UP001190465"/>
    </source>
</evidence>
<organism evidence="2 3">
    <name type="scientific">[Mycobacterium] burgundiense</name>
    <dbReference type="NCBI Taxonomy" id="3064286"/>
    <lineage>
        <taxon>Bacteria</taxon>
        <taxon>Bacillati</taxon>
        <taxon>Actinomycetota</taxon>
        <taxon>Actinomycetes</taxon>
        <taxon>Mycobacteriales</taxon>
        <taxon>Mycobacteriaceae</taxon>
        <taxon>Mycolicibacterium</taxon>
    </lineage>
</organism>
<sequence length="141" mass="15410">MARAPTDHRSRFVVIVLTVFGLYSVLLGLFMLLAPEAFFDSLGAFGARNNHYIFDNASFELPLGLLLLAAIRWPSWRLPALSFATVHWVLHTVSHLIDTDHAAGRAVGLIEAAGLALGTLWLAVSLWFTIRAAGAPSQKEN</sequence>
<keyword evidence="1" id="KW-0812">Transmembrane</keyword>
<protein>
    <recommendedName>
        <fullName evidence="4">DUF4345 domain-containing protein</fullName>
    </recommendedName>
</protein>
<evidence type="ECO:0000313" key="2">
    <source>
        <dbReference type="EMBL" id="CAJ1494778.1"/>
    </source>
</evidence>
<keyword evidence="1" id="KW-1133">Transmembrane helix</keyword>
<feature type="transmembrane region" description="Helical" evidence="1">
    <location>
        <begin position="12"/>
        <end position="33"/>
    </location>
</feature>
<dbReference type="EMBL" id="OY726397">
    <property type="protein sequence ID" value="CAJ1494778.1"/>
    <property type="molecule type" value="Genomic_DNA"/>
</dbReference>
<gene>
    <name evidence="2" type="ORF">MU0053_000157</name>
</gene>
<evidence type="ECO:0000256" key="1">
    <source>
        <dbReference type="SAM" id="Phobius"/>
    </source>
</evidence>